<reference evidence="2 3" key="1">
    <citation type="journal article" date="2023" name="BMC Biol.">
        <title>The compact genome of the sponge Oopsacas minuta (Hexactinellida) is lacking key metazoan core genes.</title>
        <authorList>
            <person name="Santini S."/>
            <person name="Schenkelaars Q."/>
            <person name="Jourda C."/>
            <person name="Duchesne M."/>
            <person name="Belahbib H."/>
            <person name="Rocher C."/>
            <person name="Selva M."/>
            <person name="Riesgo A."/>
            <person name="Vervoort M."/>
            <person name="Leys S.P."/>
            <person name="Kodjabachian L."/>
            <person name="Le Bivic A."/>
            <person name="Borchiellini C."/>
            <person name="Claverie J.M."/>
            <person name="Renard E."/>
        </authorList>
    </citation>
    <scope>NUCLEOTIDE SEQUENCE [LARGE SCALE GENOMIC DNA]</scope>
    <source>
        <strain evidence="2">SPO-2</strain>
    </source>
</reference>
<dbReference type="PANTHER" id="PTHR16525:SF0">
    <property type="entry name" value="PROTEIN C12ORF4"/>
    <property type="match status" value="1"/>
</dbReference>
<accession>A0AAV7K7U8</accession>
<gene>
    <name evidence="2" type="ORF">LOD99_16146</name>
</gene>
<feature type="region of interest" description="Disordered" evidence="1">
    <location>
        <begin position="246"/>
        <end position="272"/>
    </location>
</feature>
<sequence>MVSNDLIDLSTDSIPFSDELDATTLSNINSLASWFQEEHANYAHYPAQPDETTFSEIYHALVNSNALDTLLQLEHTSTIAVAELTKARANAMQQLLARQRLQMENALNIQSSDHNINILARDHTQEREAMEVRWDSEVCQMVDSQKREYREFVLNLHDEMLTQQLNTELTTGKKSPAHRDHINLELATSRNEALKNILVTAPLMDTPPLIAEAVNRLEESFTINLGTQRKSTHNIRVLKCDPLDLCQQSSNPSSDPSDISTPTAPPRPSPERLQTAINLYSTRLSGLVLLVDGSLSIFSSPTEEFNKICSQSIDFHFPALDIQLYNVIELLPIISEQRMATPTFDSPVKKPPSQTDPKSLHEGDTYITRHSNLSEVHIIFHLVTSDDIGSIDMPSRHPIITGLRNVLNLAFQHDVYVLSVPLLLVNQMQPEMTVNWCIKRAELVLKCFKGFMLENSHLASNYPRTIQFLVPAEISREMFEQFSAMIPSVFRVSTSMTIKS</sequence>
<protein>
    <submittedName>
        <fullName evidence="2">Uncharacterized protein</fullName>
    </submittedName>
</protein>
<proteinExistence type="predicted"/>
<dbReference type="Proteomes" id="UP001165289">
    <property type="component" value="Unassembled WGS sequence"/>
</dbReference>
<evidence type="ECO:0000313" key="2">
    <source>
        <dbReference type="EMBL" id="KAI6656843.1"/>
    </source>
</evidence>
<dbReference type="Pfam" id="PF10154">
    <property type="entry name" value="Fy-3"/>
    <property type="match status" value="1"/>
</dbReference>
<dbReference type="GO" id="GO:0005737">
    <property type="term" value="C:cytoplasm"/>
    <property type="evidence" value="ECO:0007669"/>
    <property type="project" value="TreeGrafter"/>
</dbReference>
<evidence type="ECO:0000256" key="1">
    <source>
        <dbReference type="SAM" id="MobiDB-lite"/>
    </source>
</evidence>
<dbReference type="PANTHER" id="PTHR16525">
    <property type="entry name" value="PROTEIN C12ORF4"/>
    <property type="match status" value="1"/>
</dbReference>
<keyword evidence="3" id="KW-1185">Reference proteome</keyword>
<feature type="region of interest" description="Disordered" evidence="1">
    <location>
        <begin position="342"/>
        <end position="363"/>
    </location>
</feature>
<organism evidence="2 3">
    <name type="scientific">Oopsacas minuta</name>
    <dbReference type="NCBI Taxonomy" id="111878"/>
    <lineage>
        <taxon>Eukaryota</taxon>
        <taxon>Metazoa</taxon>
        <taxon>Porifera</taxon>
        <taxon>Hexactinellida</taxon>
        <taxon>Hexasterophora</taxon>
        <taxon>Lyssacinosida</taxon>
        <taxon>Leucopsacidae</taxon>
        <taxon>Oopsacas</taxon>
    </lineage>
</organism>
<comment type="caution">
    <text evidence="2">The sequence shown here is derived from an EMBL/GenBank/DDBJ whole genome shotgun (WGS) entry which is preliminary data.</text>
</comment>
<evidence type="ECO:0000313" key="3">
    <source>
        <dbReference type="Proteomes" id="UP001165289"/>
    </source>
</evidence>
<name>A0AAV7K7U8_9METZ</name>
<dbReference type="EMBL" id="JAKMXF010000133">
    <property type="protein sequence ID" value="KAI6656843.1"/>
    <property type="molecule type" value="Genomic_DNA"/>
</dbReference>
<feature type="compositionally biased region" description="Low complexity" evidence="1">
    <location>
        <begin position="249"/>
        <end position="262"/>
    </location>
</feature>
<dbReference type="InterPro" id="IPR019311">
    <property type="entry name" value="Fy-3"/>
</dbReference>
<dbReference type="AlphaFoldDB" id="A0AAV7K7U8"/>